<accession>A0A1I5YE92</accession>
<evidence type="ECO:0000256" key="1">
    <source>
        <dbReference type="SAM" id="MobiDB-lite"/>
    </source>
</evidence>
<keyword evidence="3" id="KW-1185">Reference proteome</keyword>
<organism evidence="2 3">
    <name type="scientific">Butyrivibrio proteoclasticus</name>
    <dbReference type="NCBI Taxonomy" id="43305"/>
    <lineage>
        <taxon>Bacteria</taxon>
        <taxon>Bacillati</taxon>
        <taxon>Bacillota</taxon>
        <taxon>Clostridia</taxon>
        <taxon>Lachnospirales</taxon>
        <taxon>Lachnospiraceae</taxon>
        <taxon>Butyrivibrio</taxon>
    </lineage>
</organism>
<dbReference type="AlphaFoldDB" id="A0A1I5YE92"/>
<proteinExistence type="predicted"/>
<feature type="compositionally biased region" description="Basic and acidic residues" evidence="1">
    <location>
        <begin position="1"/>
        <end position="12"/>
    </location>
</feature>
<reference evidence="3" key="1">
    <citation type="submission" date="2016-10" db="EMBL/GenBank/DDBJ databases">
        <authorList>
            <person name="Varghese N."/>
            <person name="Submissions S."/>
        </authorList>
    </citation>
    <scope>NUCLEOTIDE SEQUENCE [LARGE SCALE GENOMIC DNA]</scope>
    <source>
        <strain evidence="3">P18</strain>
    </source>
</reference>
<evidence type="ECO:0000313" key="3">
    <source>
        <dbReference type="Proteomes" id="UP000182624"/>
    </source>
</evidence>
<evidence type="ECO:0000313" key="2">
    <source>
        <dbReference type="EMBL" id="SFQ42197.1"/>
    </source>
</evidence>
<protein>
    <submittedName>
        <fullName evidence="2">Uncharacterized protein</fullName>
    </submittedName>
</protein>
<feature type="region of interest" description="Disordered" evidence="1">
    <location>
        <begin position="1"/>
        <end position="27"/>
    </location>
</feature>
<gene>
    <name evidence="2" type="ORF">SAMN04487928_1449</name>
</gene>
<sequence>MGHTRLRDRGETRSVPSGKAYNRKNEKERISKEFRDGFVTDSFLLAV</sequence>
<dbReference type="Proteomes" id="UP000182624">
    <property type="component" value="Unassembled WGS sequence"/>
</dbReference>
<name>A0A1I5YE92_9FIRM</name>
<dbReference type="EMBL" id="FOXO01000044">
    <property type="protein sequence ID" value="SFQ42197.1"/>
    <property type="molecule type" value="Genomic_DNA"/>
</dbReference>